<proteinExistence type="predicted"/>
<name>A0A914IC64_GLORO</name>
<protein>
    <submittedName>
        <fullName evidence="2">Uncharacterized protein</fullName>
    </submittedName>
</protein>
<dbReference type="Proteomes" id="UP000887572">
    <property type="component" value="Unplaced"/>
</dbReference>
<accession>A0A914IC64</accession>
<keyword evidence="1" id="KW-1185">Reference proteome</keyword>
<evidence type="ECO:0000313" key="1">
    <source>
        <dbReference type="Proteomes" id="UP000887572"/>
    </source>
</evidence>
<organism evidence="1 2">
    <name type="scientific">Globodera rostochiensis</name>
    <name type="common">Golden nematode worm</name>
    <name type="synonym">Heterodera rostochiensis</name>
    <dbReference type="NCBI Taxonomy" id="31243"/>
    <lineage>
        <taxon>Eukaryota</taxon>
        <taxon>Metazoa</taxon>
        <taxon>Ecdysozoa</taxon>
        <taxon>Nematoda</taxon>
        <taxon>Chromadorea</taxon>
        <taxon>Rhabditida</taxon>
        <taxon>Tylenchina</taxon>
        <taxon>Tylenchomorpha</taxon>
        <taxon>Tylenchoidea</taxon>
        <taxon>Heteroderidae</taxon>
        <taxon>Heteroderinae</taxon>
        <taxon>Globodera</taxon>
    </lineage>
</organism>
<evidence type="ECO:0000313" key="2">
    <source>
        <dbReference type="WBParaSite" id="Gr19_v10_g8533.t1"/>
    </source>
</evidence>
<dbReference type="WBParaSite" id="Gr19_v10_g8533.t1">
    <property type="protein sequence ID" value="Gr19_v10_g8533.t1"/>
    <property type="gene ID" value="Gr19_v10_g8533"/>
</dbReference>
<reference evidence="2" key="1">
    <citation type="submission" date="2022-11" db="UniProtKB">
        <authorList>
            <consortium name="WormBaseParasite"/>
        </authorList>
    </citation>
    <scope>IDENTIFICATION</scope>
</reference>
<sequence>MKEIFICADVWFGVFAFLCPFDIGLNVALVNDRFDRLVDEHFKSRKWSLGSMEIRREKRKKQIIKIFGGKRLTIPQRPIPDKVIGFREIRISYVDQTVIEFFQRIRRFFDSAGTTVAIYTAVNQRCSWKIICQKIWPLVNDNICRFRLWDSSHLVRLRQFSPTILRNCANLRLIDGCGLFPEFPAEDNADASSRQAVAKWLLTPREDGLPKMLRCDFPWGGMEGLKTSFVNASGPPVNFIIQLNPPHTEPFELTNNWTGERLTCRHFDSYNWLLVRCPIVREEAKWAVWEKEANKQGHRRRAV</sequence>
<dbReference type="AlphaFoldDB" id="A0A914IC64"/>